<proteinExistence type="predicted"/>
<dbReference type="Proteomes" id="UP000293360">
    <property type="component" value="Unassembled WGS sequence"/>
</dbReference>
<comment type="caution">
    <text evidence="2">The sequence shown here is derived from an EMBL/GenBank/DDBJ whole genome shotgun (WGS) entry which is preliminary data.</text>
</comment>
<sequence length="442" mass="49869">MEAEGTNDGLRALFGKFDASTTASQDRLKRDALRRFLTTELETESASSLLPVNEMEERLALINQFEAMWKNRFEELTHKSIAEYKPFTDIQVAALVNMDLLSLRFYMQHEGSGDTILEGLQKLPYLAKIFLAKRPKLEDRAAADIASAMNIFHPPDPSGTIDTSTSDKTQHDIDGKAVRNVAQAEKRRELDNFRCILSKTGRPEVCHIFPYSANAKEGDRKKAAQYLKGTAELYIAGNTVQKSGQIRELFASRVGVSDKKWNMISLSPTLHDWWSQPYFALKCLGNTTIPNDPDEVIQLKLQFYWMVWRDRPRGKAPQKPLGRLKEEFLAAFRGHCGDATLPDSNPFAWARTSGWAVQTGDIFYISIQNKYAENMKLAFEMQWGLCNIIAMAGGAEVLDDVGDDPDFLNERGRLPGLEESMVDAYDEFLRCEAETEIGDNSV</sequence>
<evidence type="ECO:0000313" key="3">
    <source>
        <dbReference type="Proteomes" id="UP000293360"/>
    </source>
</evidence>
<feature type="domain" description="HNH nuclease" evidence="1">
    <location>
        <begin position="195"/>
        <end position="281"/>
    </location>
</feature>
<protein>
    <recommendedName>
        <fullName evidence="1">HNH nuclease domain-containing protein</fullName>
    </recommendedName>
</protein>
<dbReference type="Pfam" id="PF13391">
    <property type="entry name" value="HNH_2"/>
    <property type="match status" value="1"/>
</dbReference>
<keyword evidence="3" id="KW-1185">Reference proteome</keyword>
<evidence type="ECO:0000313" key="2">
    <source>
        <dbReference type="EMBL" id="RYP06132.1"/>
    </source>
</evidence>
<accession>A0A4Q4TIM1</accession>
<dbReference type="EMBL" id="QJNU01000142">
    <property type="protein sequence ID" value="RYP06132.1"/>
    <property type="molecule type" value="Genomic_DNA"/>
</dbReference>
<dbReference type="AlphaFoldDB" id="A0A4Q4TIM1"/>
<dbReference type="InterPro" id="IPR003615">
    <property type="entry name" value="HNH_nuc"/>
</dbReference>
<dbReference type="OrthoDB" id="4604435at2759"/>
<organism evidence="2 3">
    <name type="scientific">Monosporascus ibericus</name>
    <dbReference type="NCBI Taxonomy" id="155417"/>
    <lineage>
        <taxon>Eukaryota</taxon>
        <taxon>Fungi</taxon>
        <taxon>Dikarya</taxon>
        <taxon>Ascomycota</taxon>
        <taxon>Pezizomycotina</taxon>
        <taxon>Sordariomycetes</taxon>
        <taxon>Xylariomycetidae</taxon>
        <taxon>Xylariales</taxon>
        <taxon>Xylariales incertae sedis</taxon>
        <taxon>Monosporascus</taxon>
    </lineage>
</organism>
<name>A0A4Q4TIM1_9PEZI</name>
<evidence type="ECO:0000259" key="1">
    <source>
        <dbReference type="Pfam" id="PF13391"/>
    </source>
</evidence>
<reference evidence="2 3" key="1">
    <citation type="submission" date="2018-06" db="EMBL/GenBank/DDBJ databases">
        <title>Complete Genomes of Monosporascus.</title>
        <authorList>
            <person name="Robinson A.J."/>
            <person name="Natvig D.O."/>
        </authorList>
    </citation>
    <scope>NUCLEOTIDE SEQUENCE [LARGE SCALE GENOMIC DNA]</scope>
    <source>
        <strain evidence="2 3">CBS 110550</strain>
    </source>
</reference>
<gene>
    <name evidence="2" type="ORF">DL764_003354</name>
</gene>